<proteinExistence type="inferred from homology"/>
<dbReference type="Pfam" id="PF00171">
    <property type="entry name" value="Aldedh"/>
    <property type="match status" value="1"/>
</dbReference>
<dbReference type="GO" id="GO:0005737">
    <property type="term" value="C:cytoplasm"/>
    <property type="evidence" value="ECO:0007669"/>
    <property type="project" value="TreeGrafter"/>
</dbReference>
<evidence type="ECO:0000313" key="11">
    <source>
        <dbReference type="Proteomes" id="UP000253740"/>
    </source>
</evidence>
<evidence type="ECO:0000256" key="7">
    <source>
        <dbReference type="RuleBase" id="RU003345"/>
    </source>
</evidence>
<dbReference type="EMBL" id="DF952379">
    <property type="protein sequence ID" value="GAN45118.1"/>
    <property type="molecule type" value="Genomic_DNA"/>
</dbReference>
<dbReference type="EMBL" id="DF970134">
    <property type="protein sequence ID" value="GAP64787.1"/>
    <property type="molecule type" value="Genomic_DNA"/>
</dbReference>
<dbReference type="FunFam" id="3.40.309.10:FF:000003">
    <property type="entry name" value="Aldehyde dehydrogenase"/>
    <property type="match status" value="1"/>
</dbReference>
<dbReference type="InterPro" id="IPR015590">
    <property type="entry name" value="Aldehyde_DH_dom"/>
</dbReference>
<dbReference type="OrthoDB" id="5687308at2"/>
<feature type="active site" evidence="5 6">
    <location>
        <position position="216"/>
    </location>
</feature>
<dbReference type="RefSeq" id="WP_062533996.1">
    <property type="nucleotide sequence ID" value="NZ_DF970134.1"/>
</dbReference>
<evidence type="ECO:0000256" key="6">
    <source>
        <dbReference type="PROSITE-ProRule" id="PRU10007"/>
    </source>
</evidence>
<keyword evidence="3" id="KW-0520">NAD</keyword>
<reference evidence="9" key="1">
    <citation type="submission" date="2015-03" db="EMBL/GenBank/DDBJ databases">
        <title>Draft genome sequence of Mizugakiibacter sediminis skMP5.</title>
        <authorList>
            <person name="Watanabe T."/>
            <person name="Kojima H."/>
            <person name="Fukui M."/>
        </authorList>
    </citation>
    <scope>NUCLEOTIDE SEQUENCE</scope>
    <source>
        <strain evidence="9">SkMP5</strain>
    </source>
</reference>
<evidence type="ECO:0000256" key="1">
    <source>
        <dbReference type="ARBA" id="ARBA00009986"/>
    </source>
</evidence>
<dbReference type="Gene3D" id="3.40.309.10">
    <property type="entry name" value="Aldehyde Dehydrogenase, Chain A, domain 2"/>
    <property type="match status" value="1"/>
</dbReference>
<evidence type="ECO:0000256" key="3">
    <source>
        <dbReference type="ARBA" id="ARBA00023027"/>
    </source>
</evidence>
<sequence>MDTPVTPAELRALLARQREAWHARTPDYAQRMDDLARLRAAFKARLEEFAAAMSADFGRRSRHESLLSDGMTVLAEIDYVRRRLRRWMRPKRMWADWLFWPARCEIRYQPLGVVGVIAPSNYPVNLALIPLVDALGAGNHVMLKPSEHTPRTAELLRGLLASVFPAERVTTVLGGPETAAAFAALPFDHLLFTGSTAIGRKVMREAAGNLTPVTLELGGKSPAIVAPDYPLDTAAARIAAGKFLNAGQTCVAPDYVLLPEGARDAFVEALRAYVTTRYPGLRDSPDYSSIVGDHQYARLAALVEDARAKGAQAITLPDDGAHDPARRVFAPTLLLGVNDDMRVMQEEIFGPILPILTYAAFDEAIAYVNAQPRPLALYHFDHDRARSERVLERTVAGGVCLNDTVLHFAQESLPFGGVGPSGMGHYHGHAGFLAFSKQKPVFRQARWSSMALMRPPYGRLAERIVRFLTR</sequence>
<dbReference type="CDD" id="cd07133">
    <property type="entry name" value="ALDH_CALDH_CalB"/>
    <property type="match status" value="1"/>
</dbReference>
<protein>
    <recommendedName>
        <fullName evidence="4">Aldehyde dehydrogenase</fullName>
    </recommendedName>
</protein>
<keyword evidence="2 4" id="KW-0560">Oxidoreductase</keyword>
<dbReference type="InterPro" id="IPR016160">
    <property type="entry name" value="Ald_DH_CS_CYS"/>
</dbReference>
<evidence type="ECO:0000259" key="8">
    <source>
        <dbReference type="Pfam" id="PF00171"/>
    </source>
</evidence>
<feature type="active site" evidence="5">
    <location>
        <position position="250"/>
    </location>
</feature>
<evidence type="ECO:0000313" key="9">
    <source>
        <dbReference type="EMBL" id="GAN45118.1"/>
    </source>
</evidence>
<evidence type="ECO:0000256" key="4">
    <source>
        <dbReference type="PIRNR" id="PIRNR036492"/>
    </source>
</evidence>
<dbReference type="InterPro" id="IPR029510">
    <property type="entry name" value="Ald_DH_CS_GLU"/>
</dbReference>
<dbReference type="STRING" id="1475481.GCA_000953855_00070"/>
<dbReference type="PANTHER" id="PTHR43570">
    <property type="entry name" value="ALDEHYDE DEHYDROGENASE"/>
    <property type="match status" value="1"/>
</dbReference>
<evidence type="ECO:0000256" key="2">
    <source>
        <dbReference type="ARBA" id="ARBA00023002"/>
    </source>
</evidence>
<dbReference type="InterPro" id="IPR016163">
    <property type="entry name" value="Ald_DH_C"/>
</dbReference>
<name>A0A0K8QJX7_9GAMM</name>
<dbReference type="HOGENOM" id="CLU_005391_3_6_6"/>
<dbReference type="GO" id="GO:0004029">
    <property type="term" value="F:aldehyde dehydrogenase (NAD+) activity"/>
    <property type="evidence" value="ECO:0007669"/>
    <property type="project" value="TreeGrafter"/>
</dbReference>
<evidence type="ECO:0000256" key="5">
    <source>
        <dbReference type="PIRSR" id="PIRSR036492-1"/>
    </source>
</evidence>
<evidence type="ECO:0000313" key="10">
    <source>
        <dbReference type="EMBL" id="GAP64787.1"/>
    </source>
</evidence>
<feature type="domain" description="Aldehyde dehydrogenase" evidence="8">
    <location>
        <begin position="20"/>
        <end position="440"/>
    </location>
</feature>
<dbReference type="InterPro" id="IPR016161">
    <property type="entry name" value="Ald_DH/histidinol_DH"/>
</dbReference>
<comment type="similarity">
    <text evidence="1 4 7">Belongs to the aldehyde dehydrogenase family.</text>
</comment>
<dbReference type="Gene3D" id="3.40.605.10">
    <property type="entry name" value="Aldehyde Dehydrogenase, Chain A, domain 1"/>
    <property type="match status" value="1"/>
</dbReference>
<dbReference type="AlphaFoldDB" id="A0A0K8QJX7"/>
<keyword evidence="11" id="KW-1185">Reference proteome</keyword>
<dbReference type="PIRSF" id="PIRSF036492">
    <property type="entry name" value="ALDH"/>
    <property type="match status" value="1"/>
</dbReference>
<organism evidence="10">
    <name type="scientific">Mizugakiibacter sediminis</name>
    <dbReference type="NCBI Taxonomy" id="1475481"/>
    <lineage>
        <taxon>Bacteria</taxon>
        <taxon>Pseudomonadati</taxon>
        <taxon>Pseudomonadota</taxon>
        <taxon>Gammaproteobacteria</taxon>
        <taxon>Lysobacterales</taxon>
        <taxon>Rhodanobacteraceae</taxon>
        <taxon>Mizugakiibacter</taxon>
    </lineage>
</organism>
<dbReference type="Proteomes" id="UP000253740">
    <property type="component" value="Unassembled WGS sequence"/>
</dbReference>
<dbReference type="GO" id="GO:0006081">
    <property type="term" value="P:aldehyde metabolic process"/>
    <property type="evidence" value="ECO:0007669"/>
    <property type="project" value="InterPro"/>
</dbReference>
<accession>A0A0K8QJX7</accession>
<dbReference type="InterPro" id="IPR016162">
    <property type="entry name" value="Ald_DH_N"/>
</dbReference>
<dbReference type="SUPFAM" id="SSF53720">
    <property type="entry name" value="ALDH-like"/>
    <property type="match status" value="1"/>
</dbReference>
<dbReference type="PROSITE" id="PS00687">
    <property type="entry name" value="ALDEHYDE_DEHYDR_GLU"/>
    <property type="match status" value="1"/>
</dbReference>
<dbReference type="PROSITE" id="PS00070">
    <property type="entry name" value="ALDEHYDE_DEHYDR_CYS"/>
    <property type="match status" value="1"/>
</dbReference>
<reference evidence="10" key="2">
    <citation type="submission" date="2015-08" db="EMBL/GenBank/DDBJ databases">
        <title>Complete DNA Sequence of Pseudomonas syringae pv. actinidiae, the Causal Agent of Kiwifruit Canker Disease.</title>
        <authorList>
            <person name="Rikkerink E.H.A."/>
            <person name="Fineran P.C."/>
        </authorList>
    </citation>
    <scope>NUCLEOTIDE SEQUENCE</scope>
    <source>
        <strain evidence="10">SkMP5</strain>
    </source>
</reference>
<gene>
    <name evidence="9" type="ORF">MBSD_1658</name>
    <name evidence="10" type="ORF">MBSD_n0069</name>
</gene>
<dbReference type="PANTHER" id="PTHR43570:SF20">
    <property type="entry name" value="ALDEHYDE DEHYDROGENASE ALDX-RELATED"/>
    <property type="match status" value="1"/>
</dbReference>
<dbReference type="InterPro" id="IPR012394">
    <property type="entry name" value="Aldehyde_DH_NAD(P)"/>
</dbReference>